<feature type="chain" id="PRO_5011240482" description="Lipoprotein" evidence="1">
    <location>
        <begin position="23"/>
        <end position="183"/>
    </location>
</feature>
<protein>
    <recommendedName>
        <fullName evidence="4">Lipoprotein</fullName>
    </recommendedName>
</protein>
<gene>
    <name evidence="2" type="ORF">CFB84_37175</name>
</gene>
<evidence type="ECO:0000313" key="2">
    <source>
        <dbReference type="EMBL" id="OXI35425.1"/>
    </source>
</evidence>
<sequence>MGKTRSRAVVLVGLTISAAACAQTGHPSQLLECSGSMSWEGHNAPKDAVIPAAGQATGRFTLSGTTLEPSSAGDYPARKLTLCSSTVERYVFSSDCTANPRTYISDWLQETDFDTQTSPFFKSHRNSMFDLDIVRMDRVSLVLVETYYANDNRIDIRGPHITNTPYVVSSRFVATCHVAKPKI</sequence>
<evidence type="ECO:0000313" key="3">
    <source>
        <dbReference type="Proteomes" id="UP000214600"/>
    </source>
</evidence>
<dbReference type="AlphaFoldDB" id="A0A228HZU0"/>
<reference evidence="3" key="1">
    <citation type="submission" date="2017-06" db="EMBL/GenBank/DDBJ databases">
        <authorList>
            <person name="LiPuma J."/>
            <person name="Spilker T."/>
        </authorList>
    </citation>
    <scope>NUCLEOTIDE SEQUENCE [LARGE SCALE GENOMIC DNA]</scope>
    <source>
        <strain evidence="3">AU17325</strain>
    </source>
</reference>
<dbReference type="RefSeq" id="WP_089454094.1">
    <property type="nucleotide sequence ID" value="NZ_CP091649.1"/>
</dbReference>
<feature type="signal peptide" evidence="1">
    <location>
        <begin position="1"/>
        <end position="22"/>
    </location>
</feature>
<dbReference type="EMBL" id="NKFA01000028">
    <property type="protein sequence ID" value="OXI35425.1"/>
    <property type="molecule type" value="Genomic_DNA"/>
</dbReference>
<proteinExistence type="predicted"/>
<evidence type="ECO:0000256" key="1">
    <source>
        <dbReference type="SAM" id="SignalP"/>
    </source>
</evidence>
<dbReference type="Proteomes" id="UP000214600">
    <property type="component" value="Unassembled WGS sequence"/>
</dbReference>
<reference evidence="2 3" key="2">
    <citation type="submission" date="2017-08" db="EMBL/GenBank/DDBJ databases">
        <title>WGS of novel Burkholderia cepaca complex species.</title>
        <authorList>
            <person name="Lipuma J."/>
            <person name="Spilker T."/>
        </authorList>
    </citation>
    <scope>NUCLEOTIDE SEQUENCE [LARGE SCALE GENOMIC DNA]</scope>
    <source>
        <strain evidence="2 3">AU17325</strain>
    </source>
</reference>
<dbReference type="PROSITE" id="PS51257">
    <property type="entry name" value="PROKAR_LIPOPROTEIN"/>
    <property type="match status" value="1"/>
</dbReference>
<keyword evidence="1" id="KW-0732">Signal</keyword>
<organism evidence="2 3">
    <name type="scientific">Burkholderia aenigmatica</name>
    <dbReference type="NCBI Taxonomy" id="2015348"/>
    <lineage>
        <taxon>Bacteria</taxon>
        <taxon>Pseudomonadati</taxon>
        <taxon>Pseudomonadota</taxon>
        <taxon>Betaproteobacteria</taxon>
        <taxon>Burkholderiales</taxon>
        <taxon>Burkholderiaceae</taxon>
        <taxon>Burkholderia</taxon>
        <taxon>Burkholderia cepacia complex</taxon>
    </lineage>
</organism>
<dbReference type="OrthoDB" id="9920540at2"/>
<accession>A0A228HZU0</accession>
<evidence type="ECO:0008006" key="4">
    <source>
        <dbReference type="Google" id="ProtNLM"/>
    </source>
</evidence>
<name>A0A228HZU0_9BURK</name>
<comment type="caution">
    <text evidence="2">The sequence shown here is derived from an EMBL/GenBank/DDBJ whole genome shotgun (WGS) entry which is preliminary data.</text>
</comment>